<accession>A0A380RUF1</accession>
<sequence>MFCKECHKNLKDFDALMDKMENCPFCGAKLVRPAVKVAQKDVKALCDALVQKVGDSIFANESTLEKELRDLDAPEFADAKDRLFLLVLKKIPSSMYEVRSFSDGEQQEVLEACQRRLCVDLGLSFEPCAQMLDILQEYIWQKRFSLSPNLFESQFVDPRDGQVYKTVRIGEQVWMKEPLKYKCVGYTGEGLYEWSSVNKYCAVRGWRVPSKKDFETLIKTAAGLGLGDPSSVLMSRKGWEKCNVTPTDNLGFEATPVKCSTGISNNFFSHFWTSEDKFCFEIFPGRVTFSTHSQSYVRLIKDDTAETKIPEKK</sequence>
<gene>
    <name evidence="1" type="ORF">SAMN05661053_0258</name>
</gene>
<evidence type="ECO:0000313" key="2">
    <source>
        <dbReference type="Proteomes" id="UP000255423"/>
    </source>
</evidence>
<dbReference type="InterPro" id="IPR011871">
    <property type="entry name" value="Fib_succ_major"/>
</dbReference>
<protein>
    <submittedName>
        <fullName evidence="1">Major paralogous domain-containing protein</fullName>
    </submittedName>
</protein>
<evidence type="ECO:0000313" key="1">
    <source>
        <dbReference type="EMBL" id="SUQ19034.1"/>
    </source>
</evidence>
<dbReference type="AlphaFoldDB" id="A0A380RUF1"/>
<name>A0A380RUF1_FIBSU</name>
<organism evidence="1 2">
    <name type="scientific">Fibrobacter succinogenes</name>
    <name type="common">Bacteroides succinogenes</name>
    <dbReference type="NCBI Taxonomy" id="833"/>
    <lineage>
        <taxon>Bacteria</taxon>
        <taxon>Pseudomonadati</taxon>
        <taxon>Fibrobacterota</taxon>
        <taxon>Fibrobacteria</taxon>
        <taxon>Fibrobacterales</taxon>
        <taxon>Fibrobacteraceae</taxon>
        <taxon>Fibrobacter</taxon>
    </lineage>
</organism>
<proteinExistence type="predicted"/>
<reference evidence="1 2" key="1">
    <citation type="submission" date="2017-08" db="EMBL/GenBank/DDBJ databases">
        <authorList>
            <person name="de Groot N.N."/>
        </authorList>
    </citation>
    <scope>NUCLEOTIDE SEQUENCE [LARGE SCALE GENOMIC DNA]</scope>
    <source>
        <strain evidence="1 2">HM2</strain>
    </source>
</reference>
<dbReference type="NCBIfam" id="TIGR02145">
    <property type="entry name" value="Fib_succ_major"/>
    <property type="match status" value="1"/>
</dbReference>
<dbReference type="EMBL" id="UHJL01000001">
    <property type="protein sequence ID" value="SUQ19034.1"/>
    <property type="molecule type" value="Genomic_DNA"/>
</dbReference>
<dbReference type="Proteomes" id="UP000255423">
    <property type="component" value="Unassembled WGS sequence"/>
</dbReference>